<feature type="compositionally biased region" description="Pro residues" evidence="1">
    <location>
        <begin position="242"/>
        <end position="253"/>
    </location>
</feature>
<sequence length="1063" mass="113823">MATPTLSRATPASPRTILKVPTTSTITTPKKSILKSARPAPPSPSLSHPHPQVHPQPLSPSPFPFSASFLSIYLTPTTSPISAIREMKSPHVRFPPSPALVSTYGFTHSPNTYDRAPISVSPNPLAMPSWGDRVYSPTIDGFRLCVDPSGGDTSEGDGEAPSPSLFGMLRLNAGGGGISSPTPAQLGFKFEALEDPRSTRGNIPLPLTAVGPVTTSPPKKSPNSKSRSKPKLTLPLTASRPAPLPPSSSPPRPIHNKNRPSSIKFADLPLRPHNPTSSLSKSLTTYPRSPYPSAPLGSPTLSPYSPSPVLPRPDDVLVPVSPSDADFMVNGEVEVLRRKVTNLNQGQNQGKNRRALSLDDKKMCRRGMRGARGRGRAQVGQLRLGVPGSTSSGSGPVVKSPIRFVPMPSPLRKGFDFVMEEDEGVSSPVDESGPTATNTLATTGRKNPPPPLSLNAIPAPAFVTTTTTTVTTTTVQITSSPTTHDNTKADIHNTVNTKTNANTNTITYSHTPTSLLPFPPPYSETPLAAEVTLGLTPSASAFGAGFRSGAHHNSESPSHNHTQHIHPCQHEWKGSESARLNMAFWESMSLAGPKVTTNGLKRVDGNSRAMTSSTCDLMREERKEVEEEPAGIVCGRPGTCNSTASWVSVLGEGRGSGNPYDVNVKAGSDSGNCFVDEGICMADRGRPSVGGTAVSSLSESTPDILSRSTSSSSFRRQELSLFPFSARRAQRQQKQEKQKDCSEFDSENGMEGQEELNMVFATRDGVLWSPGLAHRRYRHSPTIIQKQLKGPDDDNRRSISFRAWQHMPREGEDENGCGRKTTSSSPHFIDANSTLVTPIPPPTNPKAKSKSELKSGSGEKPRRARGNLNLRSTESEVEDEYDNDDEEDVGVTVDLKGLKSPGRTNSFASSRRGVERISRGKPGDVRMKTVEAEGTRISRSIVASPSPNDPTAMFPSFSFALSQNQSQSQSQDGQEQLVGLGVVDAVPEEDSIAKMTLGANTGGGGGDVTSNWQREEFAHVGGSFPLPKLAFPPRARLLTVAGDGISSSLQSNYRSNGDERQRV</sequence>
<feature type="compositionally biased region" description="Low complexity" evidence="1">
    <location>
        <begin position="216"/>
        <end position="241"/>
    </location>
</feature>
<dbReference type="EMBL" id="JAACJO010000011">
    <property type="protein sequence ID" value="KAF5352749.1"/>
    <property type="molecule type" value="Genomic_DNA"/>
</dbReference>
<feature type="region of interest" description="Disordered" evidence="1">
    <location>
        <begin position="424"/>
        <end position="451"/>
    </location>
</feature>
<feature type="region of interest" description="Disordered" evidence="1">
    <location>
        <begin position="1"/>
        <end position="60"/>
    </location>
</feature>
<dbReference type="Proteomes" id="UP000559027">
    <property type="component" value="Unassembled WGS sequence"/>
</dbReference>
<feature type="region of interest" description="Disordered" evidence="1">
    <location>
        <begin position="802"/>
        <end position="919"/>
    </location>
</feature>
<feature type="region of interest" description="Disordered" evidence="1">
    <location>
        <begin position="687"/>
        <end position="711"/>
    </location>
</feature>
<feature type="compositionally biased region" description="Polar residues" evidence="1">
    <location>
        <begin position="820"/>
        <end position="836"/>
    </location>
</feature>
<comment type="caution">
    <text evidence="2">The sequence shown here is derived from an EMBL/GenBank/DDBJ whole genome shotgun (WGS) entry which is preliminary data.</text>
</comment>
<dbReference type="OrthoDB" id="2911012at2759"/>
<feature type="compositionally biased region" description="Polar residues" evidence="1">
    <location>
        <begin position="693"/>
        <end position="703"/>
    </location>
</feature>
<evidence type="ECO:0000256" key="1">
    <source>
        <dbReference type="SAM" id="MobiDB-lite"/>
    </source>
</evidence>
<feature type="compositionally biased region" description="Polar residues" evidence="1">
    <location>
        <begin position="274"/>
        <end position="287"/>
    </location>
</feature>
<feature type="compositionally biased region" description="Acidic residues" evidence="1">
    <location>
        <begin position="875"/>
        <end position="889"/>
    </location>
</feature>
<organism evidence="2 3">
    <name type="scientific">Leucocoprinus leucothites</name>
    <dbReference type="NCBI Taxonomy" id="201217"/>
    <lineage>
        <taxon>Eukaryota</taxon>
        <taxon>Fungi</taxon>
        <taxon>Dikarya</taxon>
        <taxon>Basidiomycota</taxon>
        <taxon>Agaricomycotina</taxon>
        <taxon>Agaricomycetes</taxon>
        <taxon>Agaricomycetidae</taxon>
        <taxon>Agaricales</taxon>
        <taxon>Agaricineae</taxon>
        <taxon>Agaricaceae</taxon>
        <taxon>Leucocoprinus</taxon>
    </lineage>
</organism>
<feature type="compositionally biased region" description="Basic and acidic residues" evidence="1">
    <location>
        <begin position="849"/>
        <end position="861"/>
    </location>
</feature>
<dbReference type="AlphaFoldDB" id="A0A8H5D434"/>
<accession>A0A8H5D434</accession>
<reference evidence="2 3" key="1">
    <citation type="journal article" date="2020" name="ISME J.">
        <title>Uncovering the hidden diversity of litter-decomposition mechanisms in mushroom-forming fungi.</title>
        <authorList>
            <person name="Floudas D."/>
            <person name="Bentzer J."/>
            <person name="Ahren D."/>
            <person name="Johansson T."/>
            <person name="Persson P."/>
            <person name="Tunlid A."/>
        </authorList>
    </citation>
    <scope>NUCLEOTIDE SEQUENCE [LARGE SCALE GENOMIC DNA]</scope>
    <source>
        <strain evidence="2 3">CBS 146.42</strain>
    </source>
</reference>
<name>A0A8H5D434_9AGAR</name>
<keyword evidence="3" id="KW-1185">Reference proteome</keyword>
<evidence type="ECO:0000313" key="2">
    <source>
        <dbReference type="EMBL" id="KAF5352749.1"/>
    </source>
</evidence>
<gene>
    <name evidence="2" type="ORF">D9756_006241</name>
</gene>
<feature type="compositionally biased region" description="Basic and acidic residues" evidence="1">
    <location>
        <begin position="733"/>
        <end position="742"/>
    </location>
</feature>
<protein>
    <submittedName>
        <fullName evidence="2">Uncharacterized protein</fullName>
    </submittedName>
</protein>
<feature type="region of interest" description="Disordered" evidence="1">
    <location>
        <begin position="197"/>
        <end position="308"/>
    </location>
</feature>
<feature type="region of interest" description="Disordered" evidence="1">
    <location>
        <begin position="725"/>
        <end position="750"/>
    </location>
</feature>
<evidence type="ECO:0000313" key="3">
    <source>
        <dbReference type="Proteomes" id="UP000559027"/>
    </source>
</evidence>
<proteinExistence type="predicted"/>
<feature type="compositionally biased region" description="Low complexity" evidence="1">
    <location>
        <begin position="16"/>
        <end position="38"/>
    </location>
</feature>
<feature type="compositionally biased region" description="Polar residues" evidence="1">
    <location>
        <begin position="1"/>
        <end position="10"/>
    </location>
</feature>
<feature type="compositionally biased region" description="Polar residues" evidence="1">
    <location>
        <begin position="434"/>
        <end position="445"/>
    </location>
</feature>